<evidence type="ECO:0000313" key="2">
    <source>
        <dbReference type="Proteomes" id="UP000288102"/>
    </source>
</evidence>
<reference evidence="2" key="1">
    <citation type="journal article" date="2019" name="Syst. Appl. Microbiol.">
        <title>Flavobacterium circumlabens sp. nov. and Flavobacterium cupreum sp. nov., two psychrotrophic species isolated from Antarctic environmental samples.</title>
        <authorList>
            <person name="Kralova S."/>
            <person name="Busse H.-J."/>
            <person name="Svec P."/>
            <person name="Maslanova I."/>
            <person name="Stankova E."/>
            <person name="Bartak M."/>
            <person name="Sedlacek I."/>
        </authorList>
    </citation>
    <scope>NUCLEOTIDE SEQUENCE [LARGE SCALE GENOMIC DNA]</scope>
    <source>
        <strain evidence="2">CCM 8825</strain>
    </source>
</reference>
<proteinExistence type="predicted"/>
<evidence type="ECO:0000313" key="1">
    <source>
        <dbReference type="EMBL" id="RUT71660.1"/>
    </source>
</evidence>
<keyword evidence="2" id="KW-1185">Reference proteome</keyword>
<organism evidence="1 2">
    <name type="scientific">Flavobacterium cupreum</name>
    <dbReference type="NCBI Taxonomy" id="2133766"/>
    <lineage>
        <taxon>Bacteria</taxon>
        <taxon>Pseudomonadati</taxon>
        <taxon>Bacteroidota</taxon>
        <taxon>Flavobacteriia</taxon>
        <taxon>Flavobacteriales</taxon>
        <taxon>Flavobacteriaceae</taxon>
        <taxon>Flavobacterium</taxon>
    </lineage>
</organism>
<dbReference type="AlphaFoldDB" id="A0A434AB97"/>
<dbReference type="EMBL" id="QWDM01000002">
    <property type="protein sequence ID" value="RUT71660.1"/>
    <property type="molecule type" value="Genomic_DNA"/>
</dbReference>
<gene>
    <name evidence="1" type="ORF">D0817_02965</name>
</gene>
<comment type="caution">
    <text evidence="1">The sequence shown here is derived from an EMBL/GenBank/DDBJ whole genome shotgun (WGS) entry which is preliminary data.</text>
</comment>
<sequence>MKHLQILDKLAAKHLVQSIDEDLARLTFYAMCYEKNDIDKQLSYILPKLLNRWNCILNANHNISEIYKQKAVLALNILLHKYGFTDKKIADKALKSIDALNENVALSDDFFSKSEQIKQYIIAAPTPLKRKPSVPESITFYREKDVISIQLREHFYGAYIHEIRGLNEAPVLEFYNGVFNKKPTLKELENLPAKGQLYDDKTEHISLFSIAGIKFLPDPANQIQLISACVENKPKNNHLTESVGLYQMSDIFKIQDTIETFFSSK</sequence>
<dbReference type="OrthoDB" id="8653412at2"/>
<protein>
    <submittedName>
        <fullName evidence="1">Uncharacterized protein</fullName>
    </submittedName>
</protein>
<dbReference type="Proteomes" id="UP000288102">
    <property type="component" value="Unassembled WGS sequence"/>
</dbReference>
<accession>A0A434AB97</accession>
<name>A0A434AB97_9FLAO</name>
<dbReference type="RefSeq" id="WP_127336908.1">
    <property type="nucleotide sequence ID" value="NZ_QWDM01000002.1"/>
</dbReference>